<dbReference type="Proteomes" id="UP000663193">
    <property type="component" value="Chromosome 14"/>
</dbReference>
<dbReference type="AlphaFoldDB" id="A0A7U2FD84"/>
<evidence type="ECO:0000259" key="2">
    <source>
        <dbReference type="Pfam" id="PF22893"/>
    </source>
</evidence>
<dbReference type="PANTHER" id="PTHR38886">
    <property type="entry name" value="SESA DOMAIN-CONTAINING PROTEIN"/>
    <property type="match status" value="1"/>
</dbReference>
<feature type="compositionally biased region" description="Acidic residues" evidence="1">
    <location>
        <begin position="425"/>
        <end position="436"/>
    </location>
</feature>
<evidence type="ECO:0000313" key="4">
    <source>
        <dbReference type="Proteomes" id="UP000663193"/>
    </source>
</evidence>
<dbReference type="PANTHER" id="PTHR38886:SF1">
    <property type="entry name" value="NACHT-NTPASE AND P-LOOP NTPASES N-TERMINAL DOMAIN-CONTAINING PROTEIN"/>
    <property type="match status" value="1"/>
</dbReference>
<feature type="non-terminal residue" evidence="3">
    <location>
        <position position="1"/>
    </location>
</feature>
<protein>
    <recommendedName>
        <fullName evidence="2">Ubiquitin-like domain-containing protein</fullName>
    </recommendedName>
</protein>
<evidence type="ECO:0000256" key="1">
    <source>
        <dbReference type="SAM" id="MobiDB-lite"/>
    </source>
</evidence>
<proteinExistence type="predicted"/>
<dbReference type="VEuPathDB" id="FungiDB:JI435_141170"/>
<accession>A0A7U2FD84</accession>
<keyword evidence="4" id="KW-1185">Reference proteome</keyword>
<organism evidence="3 4">
    <name type="scientific">Phaeosphaeria nodorum (strain SN15 / ATCC MYA-4574 / FGSC 10173)</name>
    <name type="common">Glume blotch fungus</name>
    <name type="synonym">Parastagonospora nodorum</name>
    <dbReference type="NCBI Taxonomy" id="321614"/>
    <lineage>
        <taxon>Eukaryota</taxon>
        <taxon>Fungi</taxon>
        <taxon>Dikarya</taxon>
        <taxon>Ascomycota</taxon>
        <taxon>Pezizomycotina</taxon>
        <taxon>Dothideomycetes</taxon>
        <taxon>Pleosporomycetidae</taxon>
        <taxon>Pleosporales</taxon>
        <taxon>Pleosporineae</taxon>
        <taxon>Phaeosphaeriaceae</taxon>
        <taxon>Parastagonospora</taxon>
    </lineage>
</organism>
<reference evidence="4" key="1">
    <citation type="journal article" date="2021" name="BMC Genomics">
        <title>Chromosome-level genome assembly and manually-curated proteome of model necrotroph Parastagonospora nodorum Sn15 reveals a genome-wide trove of candidate effector homologs, and redundancy of virulence-related functions within an accessory chromosome.</title>
        <authorList>
            <person name="Bertazzoni S."/>
            <person name="Jones D.A.B."/>
            <person name="Phan H.T."/>
            <person name="Tan K.-C."/>
            <person name="Hane J.K."/>
        </authorList>
    </citation>
    <scope>NUCLEOTIDE SEQUENCE [LARGE SCALE GENOMIC DNA]</scope>
    <source>
        <strain evidence="4">SN15 / ATCC MYA-4574 / FGSC 10173)</strain>
    </source>
</reference>
<dbReference type="InterPro" id="IPR054464">
    <property type="entry name" value="ULD_fung"/>
</dbReference>
<gene>
    <name evidence="3" type="ORF">JI435_141170</name>
</gene>
<feature type="compositionally biased region" description="Low complexity" evidence="1">
    <location>
        <begin position="396"/>
        <end position="405"/>
    </location>
</feature>
<name>A0A7U2FD84_PHANO</name>
<sequence length="436" mass="49368">MPVTFGSVGDIISVCLLVKDLVDALDKARGSKAEYQSLIRELWILDRSLLEIDLLARTHGGGATPELEALCETAKKAVDRCRNLVSAFSVRLQKYQKSFGENETETFIKATSMKLRWSIGEKDSIDRFRAEITAISASLQICWPRQARLMNITGRNMRDHMTSIKQLDESNARKQDAILKSINDRLDDTNRLIACGSLVTANIAEALRLDWLRQLGTELKVFMRRIIAMNIATYHAVISIQAALPSRLERSLIEEPFVLEDAIGRIAPVHLQFVTSWDAFNAVLEIRFRDMQGSKKVKQKQYGLQDRATKRDIHQSQSWERAFLPGQRIEMSFLFDTQESENSQGIVTCPGCQTLSTSPTHVEIQCENCRMWFRRFTILQDVDPPPQVPVPSPWRSGSKFGKSGFTGMISGPVRSGKRRVAPADVDGEDDFREFKR</sequence>
<feature type="region of interest" description="Disordered" evidence="1">
    <location>
        <begin position="387"/>
        <end position="436"/>
    </location>
</feature>
<dbReference type="EMBL" id="CP069036">
    <property type="protein sequence ID" value="QRD03121.1"/>
    <property type="molecule type" value="Genomic_DNA"/>
</dbReference>
<dbReference type="Pfam" id="PF22893">
    <property type="entry name" value="ULD_2"/>
    <property type="match status" value="1"/>
</dbReference>
<dbReference type="OrthoDB" id="3045089at2759"/>
<evidence type="ECO:0000313" key="3">
    <source>
        <dbReference type="EMBL" id="QRD03121.1"/>
    </source>
</evidence>
<feature type="domain" description="Ubiquitin-like" evidence="2">
    <location>
        <begin position="254"/>
        <end position="335"/>
    </location>
</feature>